<proteinExistence type="predicted"/>
<accession>A0A2P2PX18</accession>
<name>A0A2P2PX18_RHIMU</name>
<evidence type="ECO:0000313" key="1">
    <source>
        <dbReference type="EMBL" id="MBX59250.1"/>
    </source>
</evidence>
<dbReference type="AlphaFoldDB" id="A0A2P2PX18"/>
<sequence>MLNTTIVVTEEPPLCNSPLSPPPPLPLSSCPLFI</sequence>
<organism evidence="1">
    <name type="scientific">Rhizophora mucronata</name>
    <name type="common">Asiatic mangrove</name>
    <dbReference type="NCBI Taxonomy" id="61149"/>
    <lineage>
        <taxon>Eukaryota</taxon>
        <taxon>Viridiplantae</taxon>
        <taxon>Streptophyta</taxon>
        <taxon>Embryophyta</taxon>
        <taxon>Tracheophyta</taxon>
        <taxon>Spermatophyta</taxon>
        <taxon>Magnoliopsida</taxon>
        <taxon>eudicotyledons</taxon>
        <taxon>Gunneridae</taxon>
        <taxon>Pentapetalae</taxon>
        <taxon>rosids</taxon>
        <taxon>fabids</taxon>
        <taxon>Malpighiales</taxon>
        <taxon>Rhizophoraceae</taxon>
        <taxon>Rhizophora</taxon>
    </lineage>
</organism>
<protein>
    <submittedName>
        <fullName evidence="1">Uncharacterized protein</fullName>
    </submittedName>
</protein>
<reference evidence="1" key="1">
    <citation type="submission" date="2018-02" db="EMBL/GenBank/DDBJ databases">
        <title>Rhizophora mucronata_Transcriptome.</title>
        <authorList>
            <person name="Meera S.P."/>
            <person name="Sreeshan A."/>
            <person name="Augustine A."/>
        </authorList>
    </citation>
    <scope>NUCLEOTIDE SEQUENCE</scope>
    <source>
        <tissue evidence="1">Leaf</tissue>
    </source>
</reference>
<dbReference type="EMBL" id="GGEC01078766">
    <property type="protein sequence ID" value="MBX59250.1"/>
    <property type="molecule type" value="Transcribed_RNA"/>
</dbReference>